<dbReference type="EMBL" id="CM007389">
    <property type="protein sequence ID" value="ONK58160.1"/>
    <property type="molecule type" value="Genomic_DNA"/>
</dbReference>
<accession>A0A5P1E6I1</accession>
<comment type="subcellular location">
    <subcellularLocation>
        <location evidence="1">Membrane</location>
        <topology evidence="1">Multi-pass membrane protein</topology>
    </subcellularLocation>
</comment>
<dbReference type="GO" id="GO:0015189">
    <property type="term" value="F:L-lysine transmembrane transporter activity"/>
    <property type="evidence" value="ECO:0007669"/>
    <property type="project" value="TreeGrafter"/>
</dbReference>
<dbReference type="PANTHER" id="PTHR45649">
    <property type="entry name" value="AMINO-ACID PERMEASE BAT1"/>
    <property type="match status" value="1"/>
</dbReference>
<keyword evidence="7" id="KW-1185">Reference proteome</keyword>
<dbReference type="Gramene" id="ONK58160">
    <property type="protein sequence ID" value="ONK58160"/>
    <property type="gene ID" value="A4U43_C09F8830"/>
</dbReference>
<keyword evidence="5" id="KW-0472">Membrane</keyword>
<evidence type="ECO:0000256" key="4">
    <source>
        <dbReference type="ARBA" id="ARBA00022989"/>
    </source>
</evidence>
<sequence>MKTTKIPKKIRANSVPSTILQLDLTILLVEQEEERRRYLTEVAVNFDGGGNSDGDDVELRQRWRTLTMAATEETKKADKSPALEIITAVSLSGLVGRGYLISITYAVTNIPYLLSLDDDAAGYAIARVFDLAFNNR</sequence>
<protein>
    <submittedName>
        <fullName evidence="6">Uncharacterized protein</fullName>
    </submittedName>
</protein>
<reference evidence="7" key="1">
    <citation type="journal article" date="2017" name="Nat. Commun.">
        <title>The asparagus genome sheds light on the origin and evolution of a young Y chromosome.</title>
        <authorList>
            <person name="Harkess A."/>
            <person name="Zhou J."/>
            <person name="Xu C."/>
            <person name="Bowers J.E."/>
            <person name="Van der Hulst R."/>
            <person name="Ayyampalayam S."/>
            <person name="Mercati F."/>
            <person name="Riccardi P."/>
            <person name="McKain M.R."/>
            <person name="Kakrana A."/>
            <person name="Tang H."/>
            <person name="Ray J."/>
            <person name="Groenendijk J."/>
            <person name="Arikit S."/>
            <person name="Mathioni S.M."/>
            <person name="Nakano M."/>
            <person name="Shan H."/>
            <person name="Telgmann-Rauber A."/>
            <person name="Kanno A."/>
            <person name="Yue Z."/>
            <person name="Chen H."/>
            <person name="Li W."/>
            <person name="Chen Y."/>
            <person name="Xu X."/>
            <person name="Zhang Y."/>
            <person name="Luo S."/>
            <person name="Chen H."/>
            <person name="Gao J."/>
            <person name="Mao Z."/>
            <person name="Pires J.C."/>
            <person name="Luo M."/>
            <person name="Kudrna D."/>
            <person name="Wing R.A."/>
            <person name="Meyers B.C."/>
            <person name="Yi K."/>
            <person name="Kong H."/>
            <person name="Lavrijsen P."/>
            <person name="Sunseri F."/>
            <person name="Falavigna A."/>
            <person name="Ye Y."/>
            <person name="Leebens-Mack J.H."/>
            <person name="Chen G."/>
        </authorList>
    </citation>
    <scope>NUCLEOTIDE SEQUENCE [LARGE SCALE GENOMIC DNA]</scope>
    <source>
        <strain evidence="7">cv. DH0086</strain>
    </source>
</reference>
<dbReference type="GO" id="GO:0015185">
    <property type="term" value="F:gamma-aminobutyric acid transmembrane transporter activity"/>
    <property type="evidence" value="ECO:0007669"/>
    <property type="project" value="TreeGrafter"/>
</dbReference>
<dbReference type="PANTHER" id="PTHR45649:SF30">
    <property type="entry name" value="AMINO-ACID PERMEASE BAT1"/>
    <property type="match status" value="1"/>
</dbReference>
<evidence type="ECO:0000313" key="7">
    <source>
        <dbReference type="Proteomes" id="UP000243459"/>
    </source>
</evidence>
<organism evidence="6 7">
    <name type="scientific">Asparagus officinalis</name>
    <name type="common">Garden asparagus</name>
    <dbReference type="NCBI Taxonomy" id="4686"/>
    <lineage>
        <taxon>Eukaryota</taxon>
        <taxon>Viridiplantae</taxon>
        <taxon>Streptophyta</taxon>
        <taxon>Embryophyta</taxon>
        <taxon>Tracheophyta</taxon>
        <taxon>Spermatophyta</taxon>
        <taxon>Magnoliopsida</taxon>
        <taxon>Liliopsida</taxon>
        <taxon>Asparagales</taxon>
        <taxon>Asparagaceae</taxon>
        <taxon>Asparagoideae</taxon>
        <taxon>Asparagus</taxon>
    </lineage>
</organism>
<keyword evidence="2" id="KW-0813">Transport</keyword>
<evidence type="ECO:0000256" key="3">
    <source>
        <dbReference type="ARBA" id="ARBA00022692"/>
    </source>
</evidence>
<keyword evidence="3" id="KW-0812">Transmembrane</keyword>
<evidence type="ECO:0000256" key="5">
    <source>
        <dbReference type="ARBA" id="ARBA00023136"/>
    </source>
</evidence>
<dbReference type="GO" id="GO:0015180">
    <property type="term" value="F:L-alanine transmembrane transporter activity"/>
    <property type="evidence" value="ECO:0007669"/>
    <property type="project" value="TreeGrafter"/>
</dbReference>
<proteinExistence type="predicted"/>
<keyword evidence="4" id="KW-1133">Transmembrane helix</keyword>
<evidence type="ECO:0000256" key="2">
    <source>
        <dbReference type="ARBA" id="ARBA00022448"/>
    </source>
</evidence>
<dbReference type="GO" id="GO:0005313">
    <property type="term" value="F:L-glutamate transmembrane transporter activity"/>
    <property type="evidence" value="ECO:0007669"/>
    <property type="project" value="TreeGrafter"/>
</dbReference>
<dbReference type="AlphaFoldDB" id="A0A5P1E6I1"/>
<dbReference type="Proteomes" id="UP000243459">
    <property type="component" value="Chromosome 9"/>
</dbReference>
<evidence type="ECO:0000313" key="6">
    <source>
        <dbReference type="EMBL" id="ONK58160.1"/>
    </source>
</evidence>
<name>A0A5P1E6I1_ASPOF</name>
<evidence type="ECO:0000256" key="1">
    <source>
        <dbReference type="ARBA" id="ARBA00004141"/>
    </source>
</evidence>
<dbReference type="GO" id="GO:0016020">
    <property type="term" value="C:membrane"/>
    <property type="evidence" value="ECO:0007669"/>
    <property type="project" value="UniProtKB-SubCell"/>
</dbReference>
<gene>
    <name evidence="6" type="ORF">A4U43_C09F8830</name>
</gene>